<accession>C5LU60</accession>
<sequence length="133" mass="14842">MQEFTTLGVWVCFQAFRDKRQGADESSDSESMYELECIEGYKKSRKKEQFYVKWRGYSSAENTWEPLKNLTGISAEEIEEARQKFGGKKVALKRVAKKGGKDAHSSDSNSRMGREVEAAGLSSRGGVEESAAA</sequence>
<evidence type="ECO:0000256" key="1">
    <source>
        <dbReference type="ARBA" id="ARBA00004123"/>
    </source>
</evidence>
<dbReference type="InParanoid" id="C5LU60"/>
<dbReference type="SMART" id="SM00298">
    <property type="entry name" value="CHROMO"/>
    <property type="match status" value="1"/>
</dbReference>
<dbReference type="PANTHER" id="PTHR22812">
    <property type="entry name" value="CHROMOBOX PROTEIN"/>
    <property type="match status" value="1"/>
</dbReference>
<evidence type="ECO:0000313" key="5">
    <source>
        <dbReference type="EMBL" id="EEQ99734.1"/>
    </source>
</evidence>
<protein>
    <submittedName>
        <fullName evidence="5">Heterochromatin protein, putative</fullName>
    </submittedName>
</protein>
<organism evidence="6">
    <name type="scientific">Perkinsus marinus (strain ATCC 50983 / TXsc)</name>
    <dbReference type="NCBI Taxonomy" id="423536"/>
    <lineage>
        <taxon>Eukaryota</taxon>
        <taxon>Sar</taxon>
        <taxon>Alveolata</taxon>
        <taxon>Perkinsozoa</taxon>
        <taxon>Perkinsea</taxon>
        <taxon>Perkinsida</taxon>
        <taxon>Perkinsidae</taxon>
        <taxon>Perkinsus</taxon>
    </lineage>
</organism>
<dbReference type="Pfam" id="PF00385">
    <property type="entry name" value="Chromo"/>
    <property type="match status" value="1"/>
</dbReference>
<name>C5LU60_PERM5</name>
<evidence type="ECO:0000259" key="4">
    <source>
        <dbReference type="PROSITE" id="PS50013"/>
    </source>
</evidence>
<comment type="subcellular location">
    <subcellularLocation>
        <location evidence="1">Nucleus</location>
    </subcellularLocation>
</comment>
<keyword evidence="6" id="KW-1185">Reference proteome</keyword>
<dbReference type="PROSITE" id="PS00598">
    <property type="entry name" value="CHROMO_1"/>
    <property type="match status" value="1"/>
</dbReference>
<dbReference type="Gene3D" id="2.40.50.40">
    <property type="match status" value="1"/>
</dbReference>
<dbReference type="InterPro" id="IPR051219">
    <property type="entry name" value="Heterochromatin_chromo-domain"/>
</dbReference>
<dbReference type="GeneID" id="9051659"/>
<dbReference type="InterPro" id="IPR016197">
    <property type="entry name" value="Chromo-like_dom_sf"/>
</dbReference>
<dbReference type="Proteomes" id="UP000007800">
    <property type="component" value="Unassembled WGS sequence"/>
</dbReference>
<dbReference type="InterPro" id="IPR023779">
    <property type="entry name" value="Chromodomain_CS"/>
</dbReference>
<dbReference type="RefSeq" id="XP_002767017.1">
    <property type="nucleotide sequence ID" value="XM_002766971.1"/>
</dbReference>
<evidence type="ECO:0000256" key="2">
    <source>
        <dbReference type="ARBA" id="ARBA00023242"/>
    </source>
</evidence>
<keyword evidence="2" id="KW-0539">Nucleus</keyword>
<dbReference type="CDD" id="cd00024">
    <property type="entry name" value="CD_CSD"/>
    <property type="match status" value="1"/>
</dbReference>
<dbReference type="PROSITE" id="PS50013">
    <property type="entry name" value="CHROMO_2"/>
    <property type="match status" value="1"/>
</dbReference>
<dbReference type="InterPro" id="IPR023780">
    <property type="entry name" value="Chromo_domain"/>
</dbReference>
<dbReference type="GO" id="GO:0005634">
    <property type="term" value="C:nucleus"/>
    <property type="evidence" value="ECO:0007669"/>
    <property type="project" value="UniProtKB-SubCell"/>
</dbReference>
<dbReference type="InterPro" id="IPR000953">
    <property type="entry name" value="Chromo/chromo_shadow_dom"/>
</dbReference>
<dbReference type="SUPFAM" id="SSF54160">
    <property type="entry name" value="Chromo domain-like"/>
    <property type="match status" value="1"/>
</dbReference>
<proteinExistence type="predicted"/>
<feature type="region of interest" description="Disordered" evidence="3">
    <location>
        <begin position="95"/>
        <end position="133"/>
    </location>
</feature>
<evidence type="ECO:0000313" key="6">
    <source>
        <dbReference type="Proteomes" id="UP000007800"/>
    </source>
</evidence>
<dbReference type="AlphaFoldDB" id="C5LU60"/>
<feature type="domain" description="Chromo" evidence="4">
    <location>
        <begin position="33"/>
        <end position="93"/>
    </location>
</feature>
<reference evidence="5 6" key="1">
    <citation type="submission" date="2008-07" db="EMBL/GenBank/DDBJ databases">
        <authorList>
            <person name="El-Sayed N."/>
            <person name="Caler E."/>
            <person name="Inman J."/>
            <person name="Amedeo P."/>
            <person name="Hass B."/>
            <person name="Wortman J."/>
        </authorList>
    </citation>
    <scope>NUCLEOTIDE SEQUENCE [LARGE SCALE GENOMIC DNA]</scope>
    <source>
        <strain evidence="6">ATCC 50983 / TXsc</strain>
    </source>
</reference>
<dbReference type="EMBL" id="GG685448">
    <property type="protein sequence ID" value="EEQ99734.1"/>
    <property type="molecule type" value="Genomic_DNA"/>
</dbReference>
<evidence type="ECO:0000256" key="3">
    <source>
        <dbReference type="SAM" id="MobiDB-lite"/>
    </source>
</evidence>
<gene>
    <name evidence="5" type="ORF">Pmar_PMAR015356</name>
</gene>
<dbReference type="OrthoDB" id="313371at2759"/>